<reference evidence="4 5" key="1">
    <citation type="submission" date="2019-03" db="EMBL/GenBank/DDBJ databases">
        <title>Genomic Encyclopedia of Type Strains, Phase III (KMG-III): the genomes of soil and plant-associated and newly described type strains.</title>
        <authorList>
            <person name="Whitman W."/>
        </authorList>
    </citation>
    <scope>NUCLEOTIDE SEQUENCE [LARGE SCALE GENOMIC DNA]</scope>
    <source>
        <strain evidence="4 5">CECT 8283</strain>
    </source>
</reference>
<dbReference type="EMBL" id="SNYH01000003">
    <property type="protein sequence ID" value="TDQ27529.1"/>
    <property type="molecule type" value="Genomic_DNA"/>
</dbReference>
<evidence type="ECO:0000256" key="1">
    <source>
        <dbReference type="ARBA" id="ARBA00022679"/>
    </source>
</evidence>
<keyword evidence="2" id="KW-0012">Acyltransferase</keyword>
<accession>A0A4R6TFS6</accession>
<dbReference type="InterPro" id="IPR016181">
    <property type="entry name" value="Acyl_CoA_acyltransferase"/>
</dbReference>
<feature type="domain" description="N-acetyltransferase" evidence="3">
    <location>
        <begin position="7"/>
        <end position="165"/>
    </location>
</feature>
<protein>
    <submittedName>
        <fullName evidence="4">Ribosomal protein S18 acetylase RimI-like enzyme</fullName>
    </submittedName>
</protein>
<evidence type="ECO:0000313" key="5">
    <source>
        <dbReference type="Proteomes" id="UP000295390"/>
    </source>
</evidence>
<dbReference type="InterPro" id="IPR000182">
    <property type="entry name" value="GNAT_dom"/>
</dbReference>
<name>A0A4R6TFS6_9FLAO</name>
<proteinExistence type="predicted"/>
<dbReference type="GO" id="GO:0016747">
    <property type="term" value="F:acyltransferase activity, transferring groups other than amino-acyl groups"/>
    <property type="evidence" value="ECO:0007669"/>
    <property type="project" value="InterPro"/>
</dbReference>
<dbReference type="GO" id="GO:0005840">
    <property type="term" value="C:ribosome"/>
    <property type="evidence" value="ECO:0007669"/>
    <property type="project" value="UniProtKB-KW"/>
</dbReference>
<dbReference type="CDD" id="cd04301">
    <property type="entry name" value="NAT_SF"/>
    <property type="match status" value="1"/>
</dbReference>
<evidence type="ECO:0000256" key="2">
    <source>
        <dbReference type="ARBA" id="ARBA00023315"/>
    </source>
</evidence>
<sequence>MIELKKVEKRTEFKSIEKLANEILHEVYDPIIPSEHTDYFLAKFQSEKAIENQITNENFVYYLLNFDGKSVGYLGIQILNNKLILSKLYILKSFRGLKIGKTALEFAHKFARKKRFDKIELIVNQKNKNTIDIYLKNGFKIVESIVNSFPNGHSVEDYKMEKLITENY</sequence>
<organism evidence="4 5">
    <name type="scientific">Tenacibaculum caenipelagi</name>
    <dbReference type="NCBI Taxonomy" id="1325435"/>
    <lineage>
        <taxon>Bacteria</taxon>
        <taxon>Pseudomonadati</taxon>
        <taxon>Bacteroidota</taxon>
        <taxon>Flavobacteriia</taxon>
        <taxon>Flavobacteriales</taxon>
        <taxon>Flavobacteriaceae</taxon>
        <taxon>Tenacibaculum</taxon>
    </lineage>
</organism>
<keyword evidence="5" id="KW-1185">Reference proteome</keyword>
<dbReference type="RefSeq" id="WP_133535524.1">
    <property type="nucleotide sequence ID" value="NZ_SNYH01000003.1"/>
</dbReference>
<evidence type="ECO:0000259" key="3">
    <source>
        <dbReference type="PROSITE" id="PS51186"/>
    </source>
</evidence>
<dbReference type="Proteomes" id="UP000295390">
    <property type="component" value="Unassembled WGS sequence"/>
</dbReference>
<keyword evidence="1" id="KW-0808">Transferase</keyword>
<dbReference type="PANTHER" id="PTHR42919">
    <property type="entry name" value="N-ALPHA-ACETYLTRANSFERASE"/>
    <property type="match status" value="1"/>
</dbReference>
<evidence type="ECO:0000313" key="4">
    <source>
        <dbReference type="EMBL" id="TDQ27529.1"/>
    </source>
</evidence>
<gene>
    <name evidence="4" type="ORF">DFQ07_1380</name>
</gene>
<dbReference type="PANTHER" id="PTHR42919:SF8">
    <property type="entry name" value="N-ALPHA-ACETYLTRANSFERASE 50"/>
    <property type="match status" value="1"/>
</dbReference>
<keyword evidence="4" id="KW-0689">Ribosomal protein</keyword>
<dbReference type="InterPro" id="IPR051556">
    <property type="entry name" value="N-term/lysine_N-AcTrnsfr"/>
</dbReference>
<comment type="caution">
    <text evidence="4">The sequence shown here is derived from an EMBL/GenBank/DDBJ whole genome shotgun (WGS) entry which is preliminary data.</text>
</comment>
<dbReference type="AlphaFoldDB" id="A0A4R6TFS6"/>
<dbReference type="SUPFAM" id="SSF55729">
    <property type="entry name" value="Acyl-CoA N-acyltransferases (Nat)"/>
    <property type="match status" value="1"/>
</dbReference>
<dbReference type="Gene3D" id="3.40.630.30">
    <property type="match status" value="1"/>
</dbReference>
<dbReference type="Pfam" id="PF00583">
    <property type="entry name" value="Acetyltransf_1"/>
    <property type="match status" value="1"/>
</dbReference>
<dbReference type="PROSITE" id="PS51186">
    <property type="entry name" value="GNAT"/>
    <property type="match status" value="1"/>
</dbReference>
<dbReference type="OrthoDB" id="7205533at2"/>
<keyword evidence="4" id="KW-0687">Ribonucleoprotein</keyword>